<accession>A0A7V4WW79</accession>
<evidence type="ECO:0000256" key="1">
    <source>
        <dbReference type="SAM" id="SignalP"/>
    </source>
</evidence>
<dbReference type="AlphaFoldDB" id="A0A7V4WW79"/>
<feature type="chain" id="PRO_5030700704" description="DUF481 domain-containing protein" evidence="1">
    <location>
        <begin position="20"/>
        <end position="285"/>
    </location>
</feature>
<dbReference type="EMBL" id="DRQG01000140">
    <property type="protein sequence ID" value="HGY56930.1"/>
    <property type="molecule type" value="Genomic_DNA"/>
</dbReference>
<gene>
    <name evidence="2" type="ORF">ENK44_14575</name>
</gene>
<feature type="signal peptide" evidence="1">
    <location>
        <begin position="1"/>
        <end position="19"/>
    </location>
</feature>
<reference evidence="2" key="1">
    <citation type="journal article" date="2020" name="mSystems">
        <title>Genome- and Community-Level Interaction Insights into Carbon Utilization and Element Cycling Functions of Hydrothermarchaeota in Hydrothermal Sediment.</title>
        <authorList>
            <person name="Zhou Z."/>
            <person name="Liu Y."/>
            <person name="Xu W."/>
            <person name="Pan J."/>
            <person name="Luo Z.H."/>
            <person name="Li M."/>
        </authorList>
    </citation>
    <scope>NUCLEOTIDE SEQUENCE [LARGE SCALE GENOMIC DNA]</scope>
    <source>
        <strain evidence="2">HyVt-577</strain>
    </source>
</reference>
<comment type="caution">
    <text evidence="2">The sequence shown here is derived from an EMBL/GenBank/DDBJ whole genome shotgun (WGS) entry which is preliminary data.</text>
</comment>
<keyword evidence="1" id="KW-0732">Signal</keyword>
<evidence type="ECO:0000313" key="2">
    <source>
        <dbReference type="EMBL" id="HGY56930.1"/>
    </source>
</evidence>
<protein>
    <recommendedName>
        <fullName evidence="3">DUF481 domain-containing protein</fullName>
    </recommendedName>
</protein>
<proteinExistence type="predicted"/>
<organism evidence="2">
    <name type="scientific">Caldithrix abyssi</name>
    <dbReference type="NCBI Taxonomy" id="187145"/>
    <lineage>
        <taxon>Bacteria</taxon>
        <taxon>Pseudomonadati</taxon>
        <taxon>Calditrichota</taxon>
        <taxon>Calditrichia</taxon>
        <taxon>Calditrichales</taxon>
        <taxon>Calditrichaceae</taxon>
        <taxon>Caldithrix</taxon>
    </lineage>
</organism>
<evidence type="ECO:0008006" key="3">
    <source>
        <dbReference type="Google" id="ProtNLM"/>
    </source>
</evidence>
<sequence>MRLSFIFPLIFICILPLIAQPADEYQNVAVGDTVRIVTNDGSEFIGKIKEKNDLYLYLVTLSNLDIKIPAESIESIVKVSGQIKSGAYWHDDPNNTRLFLGPTGRTLKKGRGYFSAYEIFFPTFGYGISDYISLAGGVTLIPGSSTQVVYINPQFRIYRSGQFAVAAGVNLLTTTGFDDLEPLVNLAATYGDEKSALTAAMVVPISDGEEINDPIFMVGGEVRVSQSIKLISENWFSVQGEDPVLSAGVRFFGKSLAADLGFFYLTGASISGFPFLPWIGFAYNF</sequence>
<dbReference type="Proteomes" id="UP000885779">
    <property type="component" value="Unassembled WGS sequence"/>
</dbReference>
<name>A0A7V4WW79_CALAY</name>